<dbReference type="EMBL" id="JBHLTF010000005">
    <property type="protein sequence ID" value="MFC0716669.1"/>
    <property type="molecule type" value="Genomic_DNA"/>
</dbReference>
<reference evidence="2 3" key="1">
    <citation type="submission" date="2024-09" db="EMBL/GenBank/DDBJ databases">
        <authorList>
            <person name="Sun Q."/>
            <person name="Mori K."/>
        </authorList>
    </citation>
    <scope>NUCLEOTIDE SEQUENCE [LARGE SCALE GENOMIC DNA]</scope>
    <source>
        <strain evidence="2 3">KCTC 52403</strain>
    </source>
</reference>
<keyword evidence="2" id="KW-0378">Hydrolase</keyword>
<protein>
    <submittedName>
        <fullName evidence="2">Alpha/beta fold hydrolase</fullName>
    </submittedName>
</protein>
<dbReference type="PANTHER" id="PTHR43689">
    <property type="entry name" value="HYDROLASE"/>
    <property type="match status" value="1"/>
</dbReference>
<comment type="caution">
    <text evidence="2">The sequence shown here is derived from an EMBL/GenBank/DDBJ whole genome shotgun (WGS) entry which is preliminary data.</text>
</comment>
<dbReference type="Pfam" id="PF00561">
    <property type="entry name" value="Abhydrolase_1"/>
    <property type="match status" value="1"/>
</dbReference>
<proteinExistence type="predicted"/>
<dbReference type="SUPFAM" id="SSF53474">
    <property type="entry name" value="alpha/beta-Hydrolases"/>
    <property type="match status" value="1"/>
</dbReference>
<gene>
    <name evidence="2" type="ORF">ACFFFU_02680</name>
</gene>
<dbReference type="RefSeq" id="WP_189496263.1">
    <property type="nucleotide sequence ID" value="NZ_BMZT01000004.1"/>
</dbReference>
<dbReference type="InterPro" id="IPR029058">
    <property type="entry name" value="AB_hydrolase_fold"/>
</dbReference>
<dbReference type="PANTHER" id="PTHR43689:SF8">
    <property type="entry name" value="ALPHA_BETA-HYDROLASES SUPERFAMILY PROTEIN"/>
    <property type="match status" value="1"/>
</dbReference>
<dbReference type="InterPro" id="IPR000073">
    <property type="entry name" value="AB_hydrolase_1"/>
</dbReference>
<feature type="domain" description="AB hydrolase-1" evidence="1">
    <location>
        <begin position="42"/>
        <end position="160"/>
    </location>
</feature>
<organism evidence="2 3">
    <name type="scientific">Luteimonas padinae</name>
    <dbReference type="NCBI Taxonomy" id="1714359"/>
    <lineage>
        <taxon>Bacteria</taxon>
        <taxon>Pseudomonadati</taxon>
        <taxon>Pseudomonadota</taxon>
        <taxon>Gammaproteobacteria</taxon>
        <taxon>Lysobacterales</taxon>
        <taxon>Lysobacteraceae</taxon>
        <taxon>Luteimonas</taxon>
    </lineage>
</organism>
<accession>A0ABV6STC7</accession>
<evidence type="ECO:0000313" key="3">
    <source>
        <dbReference type="Proteomes" id="UP001589898"/>
    </source>
</evidence>
<dbReference type="Proteomes" id="UP001589898">
    <property type="component" value="Unassembled WGS sequence"/>
</dbReference>
<name>A0ABV6STC7_9GAMM</name>
<sequence>MDRIISTPIDTRDAWIPTPQGRLHARHWSAGDGDGDGDGRAPIVLFHDSLGSAALWRDFPERLVRATGHSVIAYDRLGYGQSDRHPGAQGLGFVLEEARVGFPAVRDAFGLDGFILFGHSIGGGMAIACAAAFPDACRALVVESSQLFVEPHTLAGIRDAEAFFARPGQLDRLAKYHGDKAAWALQAWIGTWFDPGFADWNLDAQLAQLRCPVLAIYGDQDEYGTLAHPARIERGLKTQMTLRVMEGCGHFPHREQGDIVADATARWLERECLRRNPASPG</sequence>
<dbReference type="Gene3D" id="3.40.50.1820">
    <property type="entry name" value="alpha/beta hydrolase"/>
    <property type="match status" value="1"/>
</dbReference>
<keyword evidence="3" id="KW-1185">Reference proteome</keyword>
<dbReference type="GO" id="GO:0016787">
    <property type="term" value="F:hydrolase activity"/>
    <property type="evidence" value="ECO:0007669"/>
    <property type="project" value="UniProtKB-KW"/>
</dbReference>
<dbReference type="PRINTS" id="PR00111">
    <property type="entry name" value="ABHYDROLASE"/>
</dbReference>
<evidence type="ECO:0000313" key="2">
    <source>
        <dbReference type="EMBL" id="MFC0716669.1"/>
    </source>
</evidence>
<evidence type="ECO:0000259" key="1">
    <source>
        <dbReference type="Pfam" id="PF00561"/>
    </source>
</evidence>